<dbReference type="EMBL" id="BTSX01000004">
    <property type="protein sequence ID" value="GMS94342.1"/>
    <property type="molecule type" value="Genomic_DNA"/>
</dbReference>
<keyword evidence="1" id="KW-0812">Transmembrane</keyword>
<dbReference type="AlphaFoldDB" id="A0AAV5TJH9"/>
<proteinExistence type="predicted"/>
<dbReference type="Proteomes" id="UP001432027">
    <property type="component" value="Unassembled WGS sequence"/>
</dbReference>
<accession>A0AAV5TJH9</accession>
<evidence type="ECO:0000313" key="2">
    <source>
        <dbReference type="EMBL" id="GMS94342.1"/>
    </source>
</evidence>
<feature type="non-terminal residue" evidence="2">
    <location>
        <position position="1"/>
    </location>
</feature>
<evidence type="ECO:0000256" key="1">
    <source>
        <dbReference type="SAM" id="Phobius"/>
    </source>
</evidence>
<keyword evidence="1" id="KW-1133">Transmembrane helix</keyword>
<evidence type="ECO:0000313" key="3">
    <source>
        <dbReference type="Proteomes" id="UP001432027"/>
    </source>
</evidence>
<feature type="transmembrane region" description="Helical" evidence="1">
    <location>
        <begin position="25"/>
        <end position="49"/>
    </location>
</feature>
<comment type="caution">
    <text evidence="2">The sequence shown here is derived from an EMBL/GenBank/DDBJ whole genome shotgun (WGS) entry which is preliminary data.</text>
</comment>
<organism evidence="2 3">
    <name type="scientific">Pristionchus entomophagus</name>
    <dbReference type="NCBI Taxonomy" id="358040"/>
    <lineage>
        <taxon>Eukaryota</taxon>
        <taxon>Metazoa</taxon>
        <taxon>Ecdysozoa</taxon>
        <taxon>Nematoda</taxon>
        <taxon>Chromadorea</taxon>
        <taxon>Rhabditida</taxon>
        <taxon>Rhabditina</taxon>
        <taxon>Diplogasteromorpha</taxon>
        <taxon>Diplogasteroidea</taxon>
        <taxon>Neodiplogasteridae</taxon>
        <taxon>Pristionchus</taxon>
    </lineage>
</organism>
<protein>
    <recommendedName>
        <fullName evidence="4">G protein-coupled receptor</fullName>
    </recommendedName>
</protein>
<name>A0AAV5TJH9_9BILA</name>
<gene>
    <name evidence="2" type="ORF">PENTCL1PPCAC_16517</name>
</gene>
<sequence>GLVSSSLIFIAVRKCTLHPNCKALIILWMTAQIIMNLSIIIYSLVFMFIEHEGAPEFIHFPVHRRYFIENSLRFYYVSCFMEFGISFER</sequence>
<reference evidence="2" key="1">
    <citation type="submission" date="2023-10" db="EMBL/GenBank/DDBJ databases">
        <title>Genome assembly of Pristionchus species.</title>
        <authorList>
            <person name="Yoshida K."/>
            <person name="Sommer R.J."/>
        </authorList>
    </citation>
    <scope>NUCLEOTIDE SEQUENCE</scope>
    <source>
        <strain evidence="2">RS0144</strain>
    </source>
</reference>
<feature type="non-terminal residue" evidence="2">
    <location>
        <position position="89"/>
    </location>
</feature>
<keyword evidence="3" id="KW-1185">Reference proteome</keyword>
<keyword evidence="1" id="KW-0472">Membrane</keyword>
<evidence type="ECO:0008006" key="4">
    <source>
        <dbReference type="Google" id="ProtNLM"/>
    </source>
</evidence>